<feature type="compositionally biased region" description="Low complexity" evidence="2">
    <location>
        <begin position="24"/>
        <end position="36"/>
    </location>
</feature>
<dbReference type="CDD" id="cd13547">
    <property type="entry name" value="PBP2_Fbp_like_2"/>
    <property type="match status" value="1"/>
</dbReference>
<dbReference type="PIRSF" id="PIRSF002825">
    <property type="entry name" value="CfbpA"/>
    <property type="match status" value="1"/>
</dbReference>
<dbReference type="Proteomes" id="UP001589854">
    <property type="component" value="Unassembled WGS sequence"/>
</dbReference>
<name>A0ABV6GJX3_9BACI</name>
<dbReference type="RefSeq" id="WP_378937778.1">
    <property type="nucleotide sequence ID" value="NZ_JBHLVO010000028.1"/>
</dbReference>
<dbReference type="InterPro" id="IPR006059">
    <property type="entry name" value="SBP"/>
</dbReference>
<dbReference type="PROSITE" id="PS51257">
    <property type="entry name" value="PROKAR_LIPOPROTEIN"/>
    <property type="match status" value="1"/>
</dbReference>
<protein>
    <submittedName>
        <fullName evidence="4">ABC transporter substrate-binding protein</fullName>
    </submittedName>
</protein>
<gene>
    <name evidence="4" type="ORF">ACFFIX_21725</name>
</gene>
<sequence length="355" mass="38353">MHKWSLSLFLGILMILASACSNNSTSSNNQGSEGSTATNNTSEAKEIGSVVEGTLNFYTSQPDADAAKLVEGFQEEYPEVKVETFRSGTEEVISKINAEQLAGDIQADVLLVADAVTFESLKEEDLLLSYKSPEASEIPTELIDSDGTYYGTKVMATALAVNTENVAEMPTSWNALISEEAIGKIIMPSPLYSGAAAYNLGVLTRQDDFGWDFYEKISSNEVTVTKGNGDVLKGVASGEKDFGMVVDFIVARAKAEGSPVELVYPEEGVPVITEPIGIMKVTQNEAAAKAFVDFVLSEEGQKLAVELGYTPIRSGVEAPEGLKTIDEMKVISSDIQELYKSREDDKKQFEKTVSQ</sequence>
<dbReference type="SUPFAM" id="SSF53850">
    <property type="entry name" value="Periplasmic binding protein-like II"/>
    <property type="match status" value="1"/>
</dbReference>
<dbReference type="PANTHER" id="PTHR30006:SF2">
    <property type="entry name" value="ABC TRANSPORTER SUBSTRATE-BINDING PROTEIN"/>
    <property type="match status" value="1"/>
</dbReference>
<evidence type="ECO:0000313" key="4">
    <source>
        <dbReference type="EMBL" id="MFC0273979.1"/>
    </source>
</evidence>
<evidence type="ECO:0000313" key="5">
    <source>
        <dbReference type="Proteomes" id="UP001589854"/>
    </source>
</evidence>
<proteinExistence type="predicted"/>
<dbReference type="InterPro" id="IPR026045">
    <property type="entry name" value="Ferric-bd"/>
</dbReference>
<accession>A0ABV6GJX3</accession>
<organism evidence="4 5">
    <name type="scientific">Metabacillus herbersteinensis</name>
    <dbReference type="NCBI Taxonomy" id="283816"/>
    <lineage>
        <taxon>Bacteria</taxon>
        <taxon>Bacillati</taxon>
        <taxon>Bacillota</taxon>
        <taxon>Bacilli</taxon>
        <taxon>Bacillales</taxon>
        <taxon>Bacillaceae</taxon>
        <taxon>Metabacillus</taxon>
    </lineage>
</organism>
<feature type="chain" id="PRO_5046279430" evidence="3">
    <location>
        <begin position="20"/>
        <end position="355"/>
    </location>
</feature>
<dbReference type="Gene3D" id="3.40.190.10">
    <property type="entry name" value="Periplasmic binding protein-like II"/>
    <property type="match status" value="2"/>
</dbReference>
<keyword evidence="5" id="KW-1185">Reference proteome</keyword>
<reference evidence="4 5" key="1">
    <citation type="submission" date="2024-09" db="EMBL/GenBank/DDBJ databases">
        <authorList>
            <person name="Sun Q."/>
            <person name="Mori K."/>
        </authorList>
    </citation>
    <scope>NUCLEOTIDE SEQUENCE [LARGE SCALE GENOMIC DNA]</scope>
    <source>
        <strain evidence="4 5">CCM 7228</strain>
    </source>
</reference>
<comment type="caution">
    <text evidence="4">The sequence shown here is derived from an EMBL/GenBank/DDBJ whole genome shotgun (WGS) entry which is preliminary data.</text>
</comment>
<keyword evidence="1 3" id="KW-0732">Signal</keyword>
<dbReference type="Pfam" id="PF13416">
    <property type="entry name" value="SBP_bac_8"/>
    <property type="match status" value="1"/>
</dbReference>
<dbReference type="PANTHER" id="PTHR30006">
    <property type="entry name" value="THIAMINE-BINDING PERIPLASMIC PROTEIN-RELATED"/>
    <property type="match status" value="1"/>
</dbReference>
<evidence type="ECO:0000256" key="2">
    <source>
        <dbReference type="SAM" id="MobiDB-lite"/>
    </source>
</evidence>
<evidence type="ECO:0000256" key="1">
    <source>
        <dbReference type="ARBA" id="ARBA00022729"/>
    </source>
</evidence>
<feature type="signal peptide" evidence="3">
    <location>
        <begin position="1"/>
        <end position="19"/>
    </location>
</feature>
<dbReference type="EMBL" id="JBHLVO010000028">
    <property type="protein sequence ID" value="MFC0273979.1"/>
    <property type="molecule type" value="Genomic_DNA"/>
</dbReference>
<feature type="region of interest" description="Disordered" evidence="2">
    <location>
        <begin position="24"/>
        <end position="43"/>
    </location>
</feature>
<evidence type="ECO:0000256" key="3">
    <source>
        <dbReference type="SAM" id="SignalP"/>
    </source>
</evidence>